<organism evidence="1 2">
    <name type="scientific">Hyalomma asiaticum</name>
    <name type="common">Tick</name>
    <dbReference type="NCBI Taxonomy" id="266040"/>
    <lineage>
        <taxon>Eukaryota</taxon>
        <taxon>Metazoa</taxon>
        <taxon>Ecdysozoa</taxon>
        <taxon>Arthropoda</taxon>
        <taxon>Chelicerata</taxon>
        <taxon>Arachnida</taxon>
        <taxon>Acari</taxon>
        <taxon>Parasitiformes</taxon>
        <taxon>Ixodida</taxon>
        <taxon>Ixodoidea</taxon>
        <taxon>Ixodidae</taxon>
        <taxon>Hyalomminae</taxon>
        <taxon>Hyalomma</taxon>
    </lineage>
</organism>
<accession>A0ACB7TNL8</accession>
<dbReference type="Proteomes" id="UP000821845">
    <property type="component" value="Chromosome 1"/>
</dbReference>
<proteinExistence type="predicted"/>
<sequence>MTRQLDTCGKTEGRASAAQVGEARVLLFACATLRMTGNVQPLPALARVSLSLLRRRASGRLLLNSLRRLLPSRRNSDGEFSFAAPVAERRVVCSLRALLPDCLVAFTPCWPATSPVVFARQWSSSITHGPLTPDCSVRTVVCAREEPPLDSNLAAPPVARCALRSVTLFRARSDSEQGGVHRAGSFLCLFTCSYSPCACTIITD</sequence>
<reference evidence="1" key="1">
    <citation type="submission" date="2020-05" db="EMBL/GenBank/DDBJ databases">
        <title>Large-scale comparative analyses of tick genomes elucidate their genetic diversity and vector capacities.</title>
        <authorList>
            <person name="Jia N."/>
            <person name="Wang J."/>
            <person name="Shi W."/>
            <person name="Du L."/>
            <person name="Sun Y."/>
            <person name="Zhan W."/>
            <person name="Jiang J."/>
            <person name="Wang Q."/>
            <person name="Zhang B."/>
            <person name="Ji P."/>
            <person name="Sakyi L.B."/>
            <person name="Cui X."/>
            <person name="Yuan T."/>
            <person name="Jiang B."/>
            <person name="Yang W."/>
            <person name="Lam T.T.-Y."/>
            <person name="Chang Q."/>
            <person name="Ding S."/>
            <person name="Wang X."/>
            <person name="Zhu J."/>
            <person name="Ruan X."/>
            <person name="Zhao L."/>
            <person name="Wei J."/>
            <person name="Que T."/>
            <person name="Du C."/>
            <person name="Cheng J."/>
            <person name="Dai P."/>
            <person name="Han X."/>
            <person name="Huang E."/>
            <person name="Gao Y."/>
            <person name="Liu J."/>
            <person name="Shao H."/>
            <person name="Ye R."/>
            <person name="Li L."/>
            <person name="Wei W."/>
            <person name="Wang X."/>
            <person name="Wang C."/>
            <person name="Yang T."/>
            <person name="Huo Q."/>
            <person name="Li W."/>
            <person name="Guo W."/>
            <person name="Chen H."/>
            <person name="Zhou L."/>
            <person name="Ni X."/>
            <person name="Tian J."/>
            <person name="Zhou Y."/>
            <person name="Sheng Y."/>
            <person name="Liu T."/>
            <person name="Pan Y."/>
            <person name="Xia L."/>
            <person name="Li J."/>
            <person name="Zhao F."/>
            <person name="Cao W."/>
        </authorList>
    </citation>
    <scope>NUCLEOTIDE SEQUENCE</scope>
    <source>
        <strain evidence="1">Hyas-2018</strain>
    </source>
</reference>
<keyword evidence="2" id="KW-1185">Reference proteome</keyword>
<evidence type="ECO:0000313" key="2">
    <source>
        <dbReference type="Proteomes" id="UP000821845"/>
    </source>
</evidence>
<gene>
    <name evidence="1" type="ORF">HPB50_013535</name>
</gene>
<dbReference type="EMBL" id="CM023481">
    <property type="protein sequence ID" value="KAH6946434.1"/>
    <property type="molecule type" value="Genomic_DNA"/>
</dbReference>
<comment type="caution">
    <text evidence="1">The sequence shown here is derived from an EMBL/GenBank/DDBJ whole genome shotgun (WGS) entry which is preliminary data.</text>
</comment>
<evidence type="ECO:0000313" key="1">
    <source>
        <dbReference type="EMBL" id="KAH6946434.1"/>
    </source>
</evidence>
<name>A0ACB7TNL8_HYAAI</name>
<protein>
    <submittedName>
        <fullName evidence="1">Uncharacterized protein</fullName>
    </submittedName>
</protein>